<dbReference type="Pfam" id="PF24035">
    <property type="entry name" value="DUF7344"/>
    <property type="match status" value="1"/>
</dbReference>
<reference evidence="2" key="3">
    <citation type="submission" date="2017-01" db="EMBL/GenBank/DDBJ databases">
        <authorList>
            <person name="Mah S.A."/>
            <person name="Swanson W.J."/>
            <person name="Moy G.W."/>
            <person name="Vacquier V.D."/>
        </authorList>
    </citation>
    <scope>NUCLEOTIDE SEQUENCE</scope>
    <source>
        <strain evidence="2">AJ5</strain>
    </source>
</reference>
<name>M0L2C8_NATLA</name>
<sequence>MWVQQFTVATSQYQILLETALFTCLIKASSMNENDGPWLDTVHELLSESRRRQVLYYFLQTEHATVNELAHRLVSRERNVPIDSIDSGETTEITIALHHKHLPKLERHDVIEYDEHSDDVVRGSGFEGMAEFVRRARELEATGGRFEDSSGSSTSVAE</sequence>
<reference evidence="3 4" key="2">
    <citation type="journal article" date="2014" name="PLoS Genet.">
        <title>Phylogenetically driven sequencing of extremely halophilic archaea reveals strategies for static and dynamic osmo-response.</title>
        <authorList>
            <person name="Becker E.A."/>
            <person name="Seitzer P.M."/>
            <person name="Tritt A."/>
            <person name="Larsen D."/>
            <person name="Krusor M."/>
            <person name="Yao A.I."/>
            <person name="Wu D."/>
            <person name="Madern D."/>
            <person name="Eisen J.A."/>
            <person name="Darling A.E."/>
            <person name="Facciotti M.T."/>
        </authorList>
    </citation>
    <scope>NUCLEOTIDE SEQUENCE [LARGE SCALE GENOMIC DNA]</scope>
    <source>
        <strain evidence="3 4">AJ5</strain>
    </source>
</reference>
<keyword evidence="4" id="KW-1185">Reference proteome</keyword>
<dbReference type="InterPro" id="IPR036388">
    <property type="entry name" value="WH-like_DNA-bd_sf"/>
</dbReference>
<evidence type="ECO:0000313" key="2">
    <source>
        <dbReference type="EMBL" id="APW98953.1"/>
    </source>
</evidence>
<dbReference type="AlphaFoldDB" id="M0L2C8"/>
<protein>
    <recommendedName>
        <fullName evidence="1">DUF7344 domain-containing protein</fullName>
    </recommendedName>
</protein>
<dbReference type="EMBL" id="AOLZ01000078">
    <property type="protein sequence ID" value="EMA27253.1"/>
    <property type="molecule type" value="Genomic_DNA"/>
</dbReference>
<dbReference type="Proteomes" id="UP000011555">
    <property type="component" value="Unassembled WGS sequence"/>
</dbReference>
<evidence type="ECO:0000313" key="4">
    <source>
        <dbReference type="Proteomes" id="UP000011555"/>
    </source>
</evidence>
<dbReference type="Proteomes" id="UP000186547">
    <property type="component" value="Chromosome"/>
</dbReference>
<proteinExistence type="predicted"/>
<accession>M0L2C8</accession>
<dbReference type="Gene3D" id="1.10.10.10">
    <property type="entry name" value="Winged helix-like DNA-binding domain superfamily/Winged helix DNA-binding domain"/>
    <property type="match status" value="1"/>
</dbReference>
<evidence type="ECO:0000259" key="1">
    <source>
        <dbReference type="Pfam" id="PF24035"/>
    </source>
</evidence>
<feature type="domain" description="DUF7344" evidence="1">
    <location>
        <begin position="43"/>
        <end position="120"/>
    </location>
</feature>
<evidence type="ECO:0000313" key="3">
    <source>
        <dbReference type="EMBL" id="EMA27253.1"/>
    </source>
</evidence>
<dbReference type="EMBL" id="CP019285">
    <property type="protein sequence ID" value="APW98953.1"/>
    <property type="molecule type" value="Genomic_DNA"/>
</dbReference>
<reference evidence="2 5" key="1">
    <citation type="journal article" date="2011" name="J. Bacteriol.">
        <title>Genome sequence of Halobiforma lacisalsi AJ5, an extremely halophilic archaeon which harbors a bop gene.</title>
        <authorList>
            <person name="Jiang X."/>
            <person name="Wang S."/>
            <person name="Cheng H."/>
            <person name="Huo Y."/>
            <person name="Zhang X."/>
            <person name="Zhu X."/>
            <person name="Han X."/>
            <person name="Ni P."/>
            <person name="Wu M."/>
        </authorList>
    </citation>
    <scope>NUCLEOTIDE SEQUENCE [LARGE SCALE GENOMIC DNA]</scope>
    <source>
        <strain evidence="2 5">AJ5</strain>
    </source>
</reference>
<organism evidence="3 4">
    <name type="scientific">Natronobacterium lacisalsi AJ5</name>
    <dbReference type="NCBI Taxonomy" id="358396"/>
    <lineage>
        <taxon>Archaea</taxon>
        <taxon>Methanobacteriati</taxon>
        <taxon>Methanobacteriota</taxon>
        <taxon>Stenosarchaea group</taxon>
        <taxon>Halobacteria</taxon>
        <taxon>Halobacteriales</taxon>
        <taxon>Natrialbaceae</taxon>
        <taxon>Natronobacterium</taxon>
    </lineage>
</organism>
<gene>
    <name evidence="3" type="ORF">C445_20705</name>
    <name evidence="2" type="ORF">CHINAEXTREME_14730</name>
</gene>
<evidence type="ECO:0000313" key="5">
    <source>
        <dbReference type="Proteomes" id="UP000186547"/>
    </source>
</evidence>
<dbReference type="InterPro" id="IPR055768">
    <property type="entry name" value="DUF7344"/>
</dbReference>
<dbReference type="KEGG" id="hlc:CHINAEXTREME14730"/>
<dbReference type="eggNOG" id="arCOG03828">
    <property type="taxonomic scope" value="Archaea"/>
</dbReference>